<dbReference type="EMBL" id="VOOR01000006">
    <property type="protein sequence ID" value="TXB67614.1"/>
    <property type="molecule type" value="Genomic_DNA"/>
</dbReference>
<dbReference type="PANTHER" id="PTHR43317:SF1">
    <property type="entry name" value="THERMOSPERMINE SYNTHASE ACAULIS5"/>
    <property type="match status" value="1"/>
</dbReference>
<name>A0A5C6RZR5_9BACT</name>
<comment type="caution">
    <text evidence="2">The sequence shown here is derived from an EMBL/GenBank/DDBJ whole genome shotgun (WGS) entry which is preliminary data.</text>
</comment>
<evidence type="ECO:0000256" key="1">
    <source>
        <dbReference type="ARBA" id="ARBA00023115"/>
    </source>
</evidence>
<dbReference type="Gene3D" id="3.40.50.150">
    <property type="entry name" value="Vaccinia Virus protein VP39"/>
    <property type="match status" value="1"/>
</dbReference>
<evidence type="ECO:0008006" key="4">
    <source>
        <dbReference type="Google" id="ProtNLM"/>
    </source>
</evidence>
<protein>
    <recommendedName>
        <fullName evidence="4">Methyltransferase domain-containing protein</fullName>
    </recommendedName>
</protein>
<dbReference type="CDD" id="cd02440">
    <property type="entry name" value="AdoMet_MTases"/>
    <property type="match status" value="1"/>
</dbReference>
<dbReference type="RefSeq" id="WP_147166195.1">
    <property type="nucleotide sequence ID" value="NZ_VOOR01000006.1"/>
</dbReference>
<proteinExistence type="predicted"/>
<dbReference type="OrthoDB" id="650847at2"/>
<dbReference type="SUPFAM" id="SSF53335">
    <property type="entry name" value="S-adenosyl-L-methionine-dependent methyltransferases"/>
    <property type="match status" value="1"/>
</dbReference>
<gene>
    <name evidence="2" type="ORF">FRY97_04265</name>
</gene>
<dbReference type="PANTHER" id="PTHR43317">
    <property type="entry name" value="THERMOSPERMINE SYNTHASE ACAULIS5"/>
    <property type="match status" value="1"/>
</dbReference>
<evidence type="ECO:0000313" key="2">
    <source>
        <dbReference type="EMBL" id="TXB67614.1"/>
    </source>
</evidence>
<dbReference type="Proteomes" id="UP000321580">
    <property type="component" value="Unassembled WGS sequence"/>
</dbReference>
<evidence type="ECO:0000313" key="3">
    <source>
        <dbReference type="Proteomes" id="UP000321580"/>
    </source>
</evidence>
<dbReference type="AlphaFoldDB" id="A0A5C6RZR5"/>
<keyword evidence="1" id="KW-0620">Polyamine biosynthesis</keyword>
<organism evidence="2 3">
    <name type="scientific">Phaeodactylibacter luteus</name>
    <dbReference type="NCBI Taxonomy" id="1564516"/>
    <lineage>
        <taxon>Bacteria</taxon>
        <taxon>Pseudomonadati</taxon>
        <taxon>Bacteroidota</taxon>
        <taxon>Saprospiria</taxon>
        <taxon>Saprospirales</taxon>
        <taxon>Haliscomenobacteraceae</taxon>
        <taxon>Phaeodactylibacter</taxon>
    </lineage>
</organism>
<dbReference type="GO" id="GO:0006596">
    <property type="term" value="P:polyamine biosynthetic process"/>
    <property type="evidence" value="ECO:0007669"/>
    <property type="project" value="UniProtKB-KW"/>
</dbReference>
<sequence>MLVPWWKRCLSYLTEVHVESAPSDVNPHLYVSMRKGRFQLSTAHAIYSYEDLYTNFLYAFRQVAFNRLPGDDVLILGLGLGSIPLMLERVFHTDFRYLAVELDPSVIYLANTYALSSLQAPVTTICADAYSYIMQSEEQFSLICMDVFLDDNIPEHFQSSAYLEALSGALEPGGLLMFNRLYRNAEDKTATERYYREVFQLQFPNGTALDVGGNWILVNDRALLKGKA</sequence>
<reference evidence="2 3" key="1">
    <citation type="submission" date="2019-08" db="EMBL/GenBank/DDBJ databases">
        <title>Genome of Phaeodactylibacter luteus.</title>
        <authorList>
            <person name="Bowman J.P."/>
        </authorList>
    </citation>
    <scope>NUCLEOTIDE SEQUENCE [LARGE SCALE GENOMIC DNA]</scope>
    <source>
        <strain evidence="2 3">KCTC 42180</strain>
    </source>
</reference>
<keyword evidence="3" id="KW-1185">Reference proteome</keyword>
<dbReference type="InterPro" id="IPR029063">
    <property type="entry name" value="SAM-dependent_MTases_sf"/>
</dbReference>
<accession>A0A5C6RZR5</accession>